<keyword evidence="2" id="KW-0378">Hydrolase</keyword>
<evidence type="ECO:0000313" key="2">
    <source>
        <dbReference type="EMBL" id="QGR21590.1"/>
    </source>
</evidence>
<gene>
    <name evidence="2" type="ORF">D1866_05980</name>
    <name evidence="1" type="ORF">GFB69_08845</name>
</gene>
<sequence>MIEYFGHSMFLIDRKIVIDPHDGGSIGLPKPNIDKVDLVLITHDHYDHNAYEILSYNDMKMKYYGYINYQNYKITGYKAYHDKEKGRRRGETAIYRIEDSEGNVIVHLGDLGEYPLKEDLIKEISSPTVLMIPVGGLITIDYKEAVSLVKDLKPQVVIPMHYWVRGHLMPLDPVDNFIKELGWKVIEGKKGIEKIEDKEAIYLLTA</sequence>
<reference evidence="1 4" key="1">
    <citation type="submission" date="2019-10" db="EMBL/GenBank/DDBJ databases">
        <title>Comparative genomics of sulfur disproportionating microorganisms.</title>
        <authorList>
            <person name="Ward L.M."/>
            <person name="Bertran E."/>
            <person name="Johnston D."/>
        </authorList>
    </citation>
    <scope>NUCLEOTIDE SEQUENCE [LARGE SCALE GENOMIC DNA]</scope>
    <source>
        <strain evidence="1 4">DSM 3772</strain>
    </source>
</reference>
<dbReference type="Pfam" id="PF13483">
    <property type="entry name" value="Lactamase_B_3"/>
    <property type="match status" value="1"/>
</dbReference>
<keyword evidence="3" id="KW-1185">Reference proteome</keyword>
<evidence type="ECO:0000313" key="1">
    <source>
        <dbReference type="EMBL" id="MQL55843.1"/>
    </source>
</evidence>
<dbReference type="PANTHER" id="PTHR42967">
    <property type="entry name" value="METAL DEPENDENT HYDROLASE"/>
    <property type="match status" value="1"/>
</dbReference>
<name>A0A650CUR2_ACIAM</name>
<dbReference type="SUPFAM" id="SSF56281">
    <property type="entry name" value="Metallo-hydrolase/oxidoreductase"/>
    <property type="match status" value="1"/>
</dbReference>
<dbReference type="EMBL" id="WHYS01000002">
    <property type="protein sequence ID" value="MQL55843.1"/>
    <property type="molecule type" value="Genomic_DNA"/>
</dbReference>
<dbReference type="Proteomes" id="UP000426328">
    <property type="component" value="Chromosome"/>
</dbReference>
<dbReference type="GeneID" id="42779268"/>
<dbReference type="EMBL" id="CP045482">
    <property type="protein sequence ID" value="QGR21590.1"/>
    <property type="molecule type" value="Genomic_DNA"/>
</dbReference>
<reference evidence="2 3" key="2">
    <citation type="submission" date="2019-10" db="EMBL/GenBank/DDBJ databases">
        <title>Genome Sequences from Six Type Strain Members of the Archaeal Family Sulfolobaceae: Acidianus ambivalens, Acidianus infernus, Metallosphaera prunae, Stygiolobus azoricus, Sulfolobus metallicus, and Sulfurisphaera ohwakuensis.</title>
        <authorList>
            <person name="Counts J.A."/>
            <person name="Kelly R.M."/>
        </authorList>
    </citation>
    <scope>NUCLEOTIDE SEQUENCE [LARGE SCALE GENOMIC DNA]</scope>
    <source>
        <strain evidence="2 3">LEI 10</strain>
    </source>
</reference>
<evidence type="ECO:0000313" key="3">
    <source>
        <dbReference type="Proteomes" id="UP000426328"/>
    </source>
</evidence>
<dbReference type="PANTHER" id="PTHR42967:SF1">
    <property type="entry name" value="MBL FOLD METALLO-HYDROLASE"/>
    <property type="match status" value="1"/>
</dbReference>
<dbReference type="RefSeq" id="WP_152942028.1">
    <property type="nucleotide sequence ID" value="NZ_CP045482.1"/>
</dbReference>
<dbReference type="AlphaFoldDB" id="A0A650CUR2"/>
<proteinExistence type="predicted"/>
<dbReference type="Proteomes" id="UP000474054">
    <property type="component" value="Unassembled WGS sequence"/>
</dbReference>
<dbReference type="Gene3D" id="3.60.15.10">
    <property type="entry name" value="Ribonuclease Z/Hydroxyacylglutathione hydrolase-like"/>
    <property type="match status" value="1"/>
</dbReference>
<protein>
    <submittedName>
        <fullName evidence="2">Hydrolase</fullName>
    </submittedName>
</protein>
<evidence type="ECO:0000313" key="4">
    <source>
        <dbReference type="Proteomes" id="UP000474054"/>
    </source>
</evidence>
<dbReference type="GO" id="GO:0016787">
    <property type="term" value="F:hydrolase activity"/>
    <property type="evidence" value="ECO:0007669"/>
    <property type="project" value="UniProtKB-KW"/>
</dbReference>
<dbReference type="KEGG" id="aamb:D1866_05980"/>
<accession>A0A650CUR2</accession>
<dbReference type="InterPro" id="IPR036866">
    <property type="entry name" value="RibonucZ/Hydroxyglut_hydro"/>
</dbReference>
<organism evidence="2 3">
    <name type="scientific">Acidianus ambivalens</name>
    <name type="common">Desulfurolobus ambivalens</name>
    <dbReference type="NCBI Taxonomy" id="2283"/>
    <lineage>
        <taxon>Archaea</taxon>
        <taxon>Thermoproteota</taxon>
        <taxon>Thermoprotei</taxon>
        <taxon>Sulfolobales</taxon>
        <taxon>Sulfolobaceae</taxon>
        <taxon>Acidianus</taxon>
    </lineage>
</organism>